<accession>A0A7I8VKR4</accession>
<protein>
    <submittedName>
        <fullName evidence="4">DgyrCDS4822</fullName>
    </submittedName>
</protein>
<evidence type="ECO:0000256" key="1">
    <source>
        <dbReference type="PROSITE-ProRule" id="PRU00339"/>
    </source>
</evidence>
<feature type="domain" description="CHAT" evidence="3">
    <location>
        <begin position="777"/>
        <end position="1175"/>
    </location>
</feature>
<gene>
    <name evidence="4" type="ORF">DGYR_LOCUS4573</name>
</gene>
<organism evidence="4 5">
    <name type="scientific">Dimorphilus gyrociliatus</name>
    <dbReference type="NCBI Taxonomy" id="2664684"/>
    <lineage>
        <taxon>Eukaryota</taxon>
        <taxon>Metazoa</taxon>
        <taxon>Spiralia</taxon>
        <taxon>Lophotrochozoa</taxon>
        <taxon>Annelida</taxon>
        <taxon>Polychaeta</taxon>
        <taxon>Polychaeta incertae sedis</taxon>
        <taxon>Dinophilidae</taxon>
        <taxon>Dimorphilus</taxon>
    </lineage>
</organism>
<feature type="region of interest" description="Disordered" evidence="2">
    <location>
        <begin position="888"/>
        <end position="915"/>
    </location>
</feature>
<dbReference type="SUPFAM" id="SSF48452">
    <property type="entry name" value="TPR-like"/>
    <property type="match status" value="1"/>
</dbReference>
<dbReference type="PANTHER" id="PTHR10098">
    <property type="entry name" value="RAPSYN-RELATED"/>
    <property type="match status" value="1"/>
</dbReference>
<dbReference type="PROSITE" id="PS50005">
    <property type="entry name" value="TPR"/>
    <property type="match status" value="2"/>
</dbReference>
<dbReference type="PANTHER" id="PTHR10098:SF108">
    <property type="entry name" value="TETRATRICOPEPTIDE REPEAT PROTEIN 28"/>
    <property type="match status" value="1"/>
</dbReference>
<evidence type="ECO:0000256" key="2">
    <source>
        <dbReference type="SAM" id="MobiDB-lite"/>
    </source>
</evidence>
<comment type="caution">
    <text evidence="4">The sequence shown here is derived from an EMBL/GenBank/DDBJ whole genome shotgun (WGS) entry which is preliminary data.</text>
</comment>
<evidence type="ECO:0000313" key="4">
    <source>
        <dbReference type="EMBL" id="CAD5115886.1"/>
    </source>
</evidence>
<feature type="compositionally biased region" description="Polar residues" evidence="2">
    <location>
        <begin position="1512"/>
        <end position="1535"/>
    </location>
</feature>
<dbReference type="InterPro" id="IPR019734">
    <property type="entry name" value="TPR_rpt"/>
</dbReference>
<feature type="repeat" description="TPR" evidence="1">
    <location>
        <begin position="385"/>
        <end position="418"/>
    </location>
</feature>
<feature type="region of interest" description="Disordered" evidence="2">
    <location>
        <begin position="1511"/>
        <end position="1557"/>
    </location>
</feature>
<proteinExistence type="predicted"/>
<sequence>MSLPHTAEVTSILSEAEEIKTVKKLKSKGEKAFLKGDFKLASDKFNEALEIDENNVEIIYSRAACNVQLGLYREADEDLDKVLKVQKLNPKCYYLKGIINFHLDDYEKSLSYFTISLENGFQNIDSLSLSLANLVSKLVDDEVLLSLEAPARLAEVGCILAKSKYIQEAQAILEVANNLQVNSPTIGIRMRILLTLANLKAKLGDLTAAVEIYEHCEAVALSCHDENYQSKSLIGSASIFLELGFTHKAIVAYEKLADLEQDHDPKFVCALHLNLSLAYKAVGLLDKAKHHAKLYMVLAEKHGNIEEAKSHLNLGIICSLNGDLINALEHFKTYLRSCKRIPNQLSRGYSCLASVYASLNHPNLALVYLEQLEILLNFVSDTEKSDIYESLGDAYAQLKDVDKAVECYQMMSKKGRNSVISAYKIGKVYAENGKNERALFHLDRASSADFTKVEDMQDIMLACDVKSACILASSRSANDLDRARSLFSNIIPILESKIKQHQVERTFCPEELRMELNTCFACQLDVLNKLCSFEEALCSAELQRAQPSNPILPAMGIQWNFERIQRAVNLQKSTILFYTIRENEYYLWILQPRKGLVKFFSRKSYEKETMSTRLLNLINEIKNDGVKRNNSYTVENRSLPRKDADLTYIREQFGKLNEKKLTTESRKSSLITNRTSSIASEEFFRNELNSADILIQQTFPLSFTIDGKKVSYNSESDRKDSTSSCEILVEKKRLKKRKKKKKIDERIVKYAQVESELIVKSSLEHIRKEYEQLRKKPALRELYDLLISPIVYMLEDITSLVIIPESILYHVPWTFLENVKNERLGKKYNITLLPSLAFLERTIYSDLEIAAVKDELKWNRKKARDGGCIKHITKTAKRNLNDTLMASTPTMNLRQTSNPRLLTSRAGGRSGKQSLSRESTAISLVRSVLPIERITGINTLNTLTLKTHTNTDIVTSDVQIPEFKQISQQDKCHVIGCPKIGEVILYEKKMKLNSCTKAMQKECFAVSDLLAVKPWVGAEANRAMFFYCMRNSTILHISTLGCNSEGLLVFSPDPELTHEQPLQKNSYIVTTDDIASMPCNCSLVVLSSAWSERRRDEIEPNFNLACSFLSAGAQCVVTSLWPIPNEVLLLFYKEFYTVLLKGCLVSDAIRTASDKISKLEGFEGKSNWASFILLGKDAFVNLQEIKHCQLDQLIDKAEDKFKEEYNWDPLNPSPLTPTEKSREYILEELMNNLSSLLVRNDQQPEVLPHLVDLLDMSIKRLNNHMPISQTIMLNDNLASNVQALLILRSLGFRFQAKDGVLSEPFVVFPYNDNEVLLLPVYDALRACLDIRNSPKLCRALYELFPATQDSISHIIDLLAITKHSTDIQLYVTDATVAAVWRKPSARVVLSVMGFHQISSLLHFHATLKHKRLLNATLQLFISLSNGKSPLLLRKLDVNLLGGHHLRKHSPTNDICLPSLTPLILPRNQMRMATPWLSVLENSEEMKEKIKLAFRKKRLDVEYRETLSRAKTWHQTPLENNENSPTQRPMTSPSRSQKVKVLATSSQSHSRLPIDHKPLLTIPETEENRDYARYILDERQDEANKRFRIHTRKLLSPYAPNTNISPPV</sequence>
<evidence type="ECO:0000313" key="5">
    <source>
        <dbReference type="Proteomes" id="UP000549394"/>
    </source>
</evidence>
<dbReference type="InterPro" id="IPR011990">
    <property type="entry name" value="TPR-like_helical_dom_sf"/>
</dbReference>
<evidence type="ECO:0000259" key="3">
    <source>
        <dbReference type="Pfam" id="PF12770"/>
    </source>
</evidence>
<keyword evidence="5" id="KW-1185">Reference proteome</keyword>
<dbReference type="InterPro" id="IPR024983">
    <property type="entry name" value="CHAT_dom"/>
</dbReference>
<dbReference type="EMBL" id="CAJFCJ010000006">
    <property type="protein sequence ID" value="CAD5115886.1"/>
    <property type="molecule type" value="Genomic_DNA"/>
</dbReference>
<keyword evidence="1" id="KW-0802">TPR repeat</keyword>
<dbReference type="OrthoDB" id="5951504at2759"/>
<name>A0A7I8VKR4_9ANNE</name>
<dbReference type="Pfam" id="PF12770">
    <property type="entry name" value="CHAT"/>
    <property type="match status" value="1"/>
</dbReference>
<dbReference type="Gene3D" id="1.25.40.10">
    <property type="entry name" value="Tetratricopeptide repeat domain"/>
    <property type="match status" value="3"/>
</dbReference>
<feature type="repeat" description="TPR" evidence="1">
    <location>
        <begin position="22"/>
        <end position="55"/>
    </location>
</feature>
<dbReference type="SMART" id="SM00028">
    <property type="entry name" value="TPR"/>
    <property type="match status" value="9"/>
</dbReference>
<feature type="compositionally biased region" description="Polar residues" evidence="2">
    <location>
        <begin position="888"/>
        <end position="901"/>
    </location>
</feature>
<dbReference type="Pfam" id="PF13181">
    <property type="entry name" value="TPR_8"/>
    <property type="match status" value="1"/>
</dbReference>
<dbReference type="Proteomes" id="UP000549394">
    <property type="component" value="Unassembled WGS sequence"/>
</dbReference>
<reference evidence="4 5" key="1">
    <citation type="submission" date="2020-08" db="EMBL/GenBank/DDBJ databases">
        <authorList>
            <person name="Hejnol A."/>
        </authorList>
    </citation>
    <scope>NUCLEOTIDE SEQUENCE [LARGE SCALE GENOMIC DNA]</scope>
</reference>